<protein>
    <submittedName>
        <fullName evidence="2">Hint domain-containing protein</fullName>
    </submittedName>
</protein>
<name>A0A8J7IXN9_9RHOB</name>
<dbReference type="Proteomes" id="UP000640583">
    <property type="component" value="Unassembled WGS sequence"/>
</dbReference>
<sequence length="169" mass="18366">MNSSDLPKSYGDASTLQDRHLLDSTGIFAGTSVMTLDGLLSVEYLSPGDRVVTRSGAVILREILSGRVCTETYAIRSDVLGLFDSEKEMALPADQKILIRDQLAKQLTGKNYALIPASQLAPLNGVTRRDAMPLQMYSLIFENDEICYAGGLELLCPANPKRSNSIALI</sequence>
<evidence type="ECO:0000313" key="3">
    <source>
        <dbReference type="Proteomes" id="UP000640583"/>
    </source>
</evidence>
<keyword evidence="3" id="KW-1185">Reference proteome</keyword>
<proteinExistence type="predicted"/>
<dbReference type="InterPro" id="IPR028992">
    <property type="entry name" value="Hedgehog/Intein_dom"/>
</dbReference>
<accession>A0A8J7IXN9</accession>
<gene>
    <name evidence="2" type="ORF">H1D41_10460</name>
</gene>
<reference evidence="2" key="1">
    <citation type="submission" date="2020-10" db="EMBL/GenBank/DDBJ databases">
        <title>Paenihalocynthiibacter styelae gen. nov., sp. nov., isolated from stalked sea squirt Styela clava.</title>
        <authorList>
            <person name="Kim Y.-O."/>
            <person name="Yoon J.-H."/>
        </authorList>
    </citation>
    <scope>NUCLEOTIDE SEQUENCE</scope>
    <source>
        <strain evidence="2">MYP1-1</strain>
    </source>
</reference>
<dbReference type="Pfam" id="PF13403">
    <property type="entry name" value="Hint_2"/>
    <property type="match status" value="1"/>
</dbReference>
<organism evidence="2 3">
    <name type="scientific">Halocynthiibacter styelae</name>
    <dbReference type="NCBI Taxonomy" id="2761955"/>
    <lineage>
        <taxon>Bacteria</taxon>
        <taxon>Pseudomonadati</taxon>
        <taxon>Pseudomonadota</taxon>
        <taxon>Alphaproteobacteria</taxon>
        <taxon>Rhodobacterales</taxon>
        <taxon>Paracoccaceae</taxon>
        <taxon>Halocynthiibacter</taxon>
    </lineage>
</organism>
<dbReference type="RefSeq" id="WP_228848860.1">
    <property type="nucleotide sequence ID" value="NZ_JADCKQ010000007.1"/>
</dbReference>
<dbReference type="EMBL" id="JADCKQ010000007">
    <property type="protein sequence ID" value="MBI1494059.1"/>
    <property type="molecule type" value="Genomic_DNA"/>
</dbReference>
<dbReference type="AlphaFoldDB" id="A0A8J7IXN9"/>
<evidence type="ECO:0000313" key="2">
    <source>
        <dbReference type="EMBL" id="MBI1494059.1"/>
    </source>
</evidence>
<feature type="domain" description="Hedgehog/Intein (Hint)" evidence="1">
    <location>
        <begin position="28"/>
        <end position="153"/>
    </location>
</feature>
<evidence type="ECO:0000259" key="1">
    <source>
        <dbReference type="Pfam" id="PF13403"/>
    </source>
</evidence>
<comment type="caution">
    <text evidence="2">The sequence shown here is derived from an EMBL/GenBank/DDBJ whole genome shotgun (WGS) entry which is preliminary data.</text>
</comment>